<name>A0A0L8ICN2_OCTBM</name>
<dbReference type="AlphaFoldDB" id="A0A0L8ICN2"/>
<gene>
    <name evidence="1" type="ORF">OCBIM_22019369mg</name>
</gene>
<accession>A0A0L8ICN2</accession>
<reference evidence="1" key="1">
    <citation type="submission" date="2015-07" db="EMBL/GenBank/DDBJ databases">
        <title>MeaNS - Measles Nucleotide Surveillance Program.</title>
        <authorList>
            <person name="Tran T."/>
            <person name="Druce J."/>
        </authorList>
    </citation>
    <scope>NUCLEOTIDE SEQUENCE</scope>
    <source>
        <strain evidence="1">UCB-OBI-ISO-001</strain>
        <tissue evidence="1">Gonad</tissue>
    </source>
</reference>
<protein>
    <submittedName>
        <fullName evidence="1">Uncharacterized protein</fullName>
    </submittedName>
</protein>
<evidence type="ECO:0000313" key="1">
    <source>
        <dbReference type="EMBL" id="KOF99154.1"/>
    </source>
</evidence>
<proteinExistence type="predicted"/>
<dbReference type="EMBL" id="KQ416009">
    <property type="protein sequence ID" value="KOF99154.1"/>
    <property type="molecule type" value="Genomic_DNA"/>
</dbReference>
<sequence>MLYSNGAQGGITARVFMCMCMGGSCEYMHVYMYEGKVCRRRVQMNETKRMNTYECTCMCMKEYEVWGERRRLEVRERKVRERGWRKMEKDTGYEKENDNEGEHFRRRFCFDLRQ</sequence>
<organism evidence="1">
    <name type="scientific">Octopus bimaculoides</name>
    <name type="common">California two-spotted octopus</name>
    <dbReference type="NCBI Taxonomy" id="37653"/>
    <lineage>
        <taxon>Eukaryota</taxon>
        <taxon>Metazoa</taxon>
        <taxon>Spiralia</taxon>
        <taxon>Lophotrochozoa</taxon>
        <taxon>Mollusca</taxon>
        <taxon>Cephalopoda</taxon>
        <taxon>Coleoidea</taxon>
        <taxon>Octopodiformes</taxon>
        <taxon>Octopoda</taxon>
        <taxon>Incirrata</taxon>
        <taxon>Octopodidae</taxon>
        <taxon>Octopus</taxon>
    </lineage>
</organism>